<organism evidence="2 3">
    <name type="scientific">Stylosanthes scabra</name>
    <dbReference type="NCBI Taxonomy" id="79078"/>
    <lineage>
        <taxon>Eukaryota</taxon>
        <taxon>Viridiplantae</taxon>
        <taxon>Streptophyta</taxon>
        <taxon>Embryophyta</taxon>
        <taxon>Tracheophyta</taxon>
        <taxon>Spermatophyta</taxon>
        <taxon>Magnoliopsida</taxon>
        <taxon>eudicotyledons</taxon>
        <taxon>Gunneridae</taxon>
        <taxon>Pentapetalae</taxon>
        <taxon>rosids</taxon>
        <taxon>fabids</taxon>
        <taxon>Fabales</taxon>
        <taxon>Fabaceae</taxon>
        <taxon>Papilionoideae</taxon>
        <taxon>50 kb inversion clade</taxon>
        <taxon>dalbergioids sensu lato</taxon>
        <taxon>Dalbergieae</taxon>
        <taxon>Pterocarpus clade</taxon>
        <taxon>Stylosanthes</taxon>
    </lineage>
</organism>
<dbReference type="EMBL" id="JASCZI010060438">
    <property type="protein sequence ID" value="MED6131442.1"/>
    <property type="molecule type" value="Genomic_DNA"/>
</dbReference>
<accession>A0ABU6S572</accession>
<evidence type="ECO:0000313" key="2">
    <source>
        <dbReference type="EMBL" id="MED6131442.1"/>
    </source>
</evidence>
<gene>
    <name evidence="2" type="ORF">PIB30_009923</name>
</gene>
<feature type="compositionally biased region" description="Polar residues" evidence="1">
    <location>
        <begin position="187"/>
        <end position="204"/>
    </location>
</feature>
<keyword evidence="3" id="KW-1185">Reference proteome</keyword>
<name>A0ABU6S572_9FABA</name>
<protein>
    <submittedName>
        <fullName evidence="2">Uncharacterized protein</fullName>
    </submittedName>
</protein>
<evidence type="ECO:0000256" key="1">
    <source>
        <dbReference type="SAM" id="MobiDB-lite"/>
    </source>
</evidence>
<dbReference type="Proteomes" id="UP001341840">
    <property type="component" value="Unassembled WGS sequence"/>
</dbReference>
<reference evidence="2 3" key="1">
    <citation type="journal article" date="2023" name="Plants (Basel)">
        <title>Bridging the Gap: Combining Genomics and Transcriptomics Approaches to Understand Stylosanthes scabra, an Orphan Legume from the Brazilian Caatinga.</title>
        <authorList>
            <person name="Ferreira-Neto J.R.C."/>
            <person name="da Silva M.D."/>
            <person name="Binneck E."/>
            <person name="de Melo N.F."/>
            <person name="da Silva R.H."/>
            <person name="de Melo A.L.T.M."/>
            <person name="Pandolfi V."/>
            <person name="Bustamante F.O."/>
            <person name="Brasileiro-Vidal A.C."/>
            <person name="Benko-Iseppon A.M."/>
        </authorList>
    </citation>
    <scope>NUCLEOTIDE SEQUENCE [LARGE SCALE GENOMIC DNA]</scope>
    <source>
        <tissue evidence="2">Leaves</tissue>
    </source>
</reference>
<sequence length="204" mass="23289">MTLVADPYRPDGEEWVKSVTAICTRLPTRVRTLRHGFNLVRKCMSVVLVTAGFTEFFQPQDVDCKLPPCVHRWGIQIDYVASNDGSRQRKSCHKSLQPVQKYRVWDSGCSPNELMQGSILVVRKSGVTIVCVCEQRLKERLREQLIKKGARPWIKVSCVPINTTNPKYRWLSCNPRSHTLPNGRVGRSTSFHKSQASHTLVQRT</sequence>
<proteinExistence type="predicted"/>
<comment type="caution">
    <text evidence="2">The sequence shown here is derived from an EMBL/GenBank/DDBJ whole genome shotgun (WGS) entry which is preliminary data.</text>
</comment>
<feature type="region of interest" description="Disordered" evidence="1">
    <location>
        <begin position="181"/>
        <end position="204"/>
    </location>
</feature>
<evidence type="ECO:0000313" key="3">
    <source>
        <dbReference type="Proteomes" id="UP001341840"/>
    </source>
</evidence>